<dbReference type="GO" id="GO:0005524">
    <property type="term" value="F:ATP binding"/>
    <property type="evidence" value="ECO:0007669"/>
    <property type="project" value="UniProtKB-KW"/>
</dbReference>
<keyword evidence="5" id="KW-0862">Zinc</keyword>
<evidence type="ECO:0000256" key="4">
    <source>
        <dbReference type="ARBA" id="ARBA00022777"/>
    </source>
</evidence>
<keyword evidence="1" id="KW-0808">Transferase</keyword>
<dbReference type="InterPro" id="IPR000600">
    <property type="entry name" value="ROK"/>
</dbReference>
<evidence type="ECO:0000313" key="8">
    <source>
        <dbReference type="EMBL" id="ECE8854743.1"/>
    </source>
</evidence>
<dbReference type="InterPro" id="IPR043129">
    <property type="entry name" value="ATPase_NBD"/>
</dbReference>
<dbReference type="GO" id="GO:0004396">
    <property type="term" value="F:hexokinase activity"/>
    <property type="evidence" value="ECO:0007669"/>
    <property type="project" value="TreeGrafter"/>
</dbReference>
<keyword evidence="2" id="KW-0479">Metal-binding</keyword>
<dbReference type="PANTHER" id="PTHR18964">
    <property type="entry name" value="ROK (REPRESSOR, ORF, KINASE) FAMILY"/>
    <property type="match status" value="1"/>
</dbReference>
<evidence type="ECO:0000256" key="3">
    <source>
        <dbReference type="ARBA" id="ARBA00022741"/>
    </source>
</evidence>
<keyword evidence="6" id="KW-0067">ATP-binding</keyword>
<sequence>MYYLGLDVGGTKTAAVVMDAQGHELRRYRCPTQKASYAQFVESLVAFIEQIRHDVQQPMMTGIALPGSVSPLSGLIKNANIQVINGRALQADLQQLLGQTVVIANDGNCFALSEACDGAGKDYDVVFGMTLGTGCGGGIAIHRQPFVGAWGNAAECGHITLAGYQALEDGPPVICYCGKQNCVESFISGSGMRERYQRLTGKTLSGDAIVALAQEHEPSAVQLVARFRQQLARTLATIVNILDPGVIVIGGGLSNASLLIANLEAEVAPFVFTDQFSTPIVKAHHGDSSGMRGAAWLAVRSGRTE</sequence>
<dbReference type="AlphaFoldDB" id="A0A5I0BJC3"/>
<accession>A0A5I0BJC3</accession>
<dbReference type="GO" id="GO:0046872">
    <property type="term" value="F:metal ion binding"/>
    <property type="evidence" value="ECO:0007669"/>
    <property type="project" value="UniProtKB-KW"/>
</dbReference>
<reference evidence="8" key="1">
    <citation type="submission" date="2019-02" db="EMBL/GenBank/DDBJ databases">
        <authorList>
            <person name="Ashton P.M."/>
            <person name="Dallman T."/>
            <person name="Nair S."/>
            <person name="De Pinna E."/>
            <person name="Peters T."/>
            <person name="Grant K."/>
        </authorList>
    </citation>
    <scope>NUCLEOTIDE SEQUENCE</scope>
    <source>
        <strain evidence="8">446642</strain>
    </source>
</reference>
<proteinExistence type="predicted"/>
<dbReference type="PROSITE" id="PS01125">
    <property type="entry name" value="ROK"/>
    <property type="match status" value="1"/>
</dbReference>
<dbReference type="InterPro" id="IPR049874">
    <property type="entry name" value="ROK_cs"/>
</dbReference>
<dbReference type="PANTHER" id="PTHR18964:SF174">
    <property type="entry name" value="D-ALLOSE KINASE-RELATED"/>
    <property type="match status" value="1"/>
</dbReference>
<keyword evidence="7" id="KW-0119">Carbohydrate metabolism</keyword>
<evidence type="ECO:0000256" key="1">
    <source>
        <dbReference type="ARBA" id="ARBA00022679"/>
    </source>
</evidence>
<dbReference type="Gene3D" id="3.30.420.40">
    <property type="match status" value="2"/>
</dbReference>
<comment type="caution">
    <text evidence="8">The sequence shown here is derived from an EMBL/GenBank/DDBJ whole genome shotgun (WGS) entry which is preliminary data.</text>
</comment>
<name>A0A5I0BJC3_SALET</name>
<evidence type="ECO:0000256" key="2">
    <source>
        <dbReference type="ARBA" id="ARBA00022723"/>
    </source>
</evidence>
<evidence type="ECO:0000256" key="7">
    <source>
        <dbReference type="ARBA" id="ARBA00023277"/>
    </source>
</evidence>
<dbReference type="EMBL" id="AAIJKB010000008">
    <property type="protein sequence ID" value="ECE8854743.1"/>
    <property type="molecule type" value="Genomic_DNA"/>
</dbReference>
<evidence type="ECO:0000256" key="5">
    <source>
        <dbReference type="ARBA" id="ARBA00022833"/>
    </source>
</evidence>
<keyword evidence="4" id="KW-0418">Kinase</keyword>
<organism evidence="8">
    <name type="scientific">Salmonella enterica subsp. enterica serovar Koketime</name>
    <dbReference type="NCBI Taxonomy" id="2564632"/>
    <lineage>
        <taxon>Bacteria</taxon>
        <taxon>Pseudomonadati</taxon>
        <taxon>Pseudomonadota</taxon>
        <taxon>Gammaproteobacteria</taxon>
        <taxon>Enterobacterales</taxon>
        <taxon>Enterobacteriaceae</taxon>
        <taxon>Salmonella</taxon>
    </lineage>
</organism>
<dbReference type="Pfam" id="PF00480">
    <property type="entry name" value="ROK"/>
    <property type="match status" value="1"/>
</dbReference>
<dbReference type="SUPFAM" id="SSF53067">
    <property type="entry name" value="Actin-like ATPase domain"/>
    <property type="match status" value="1"/>
</dbReference>
<protein>
    <submittedName>
        <fullName evidence="8">ROK family protein</fullName>
    </submittedName>
</protein>
<evidence type="ECO:0000256" key="6">
    <source>
        <dbReference type="ARBA" id="ARBA00022840"/>
    </source>
</evidence>
<keyword evidence="3" id="KW-0547">Nucleotide-binding</keyword>
<gene>
    <name evidence="8" type="ORF">EWG69_11210</name>
</gene>